<dbReference type="AlphaFoldDB" id="A0A1S2KUZ8"/>
<keyword evidence="5" id="KW-1185">Reference proteome</keyword>
<proteinExistence type="predicted"/>
<evidence type="ECO:0000256" key="1">
    <source>
        <dbReference type="SAM" id="MobiDB-lite"/>
    </source>
</evidence>
<accession>A0A1S2KUZ8</accession>
<sequence>MLLNKMKFSILIIAIMMLALFPTVGLADKTNKDANSNIDFVLNVNNIPFKPYSYDKSMYTYDFKEIKVEKKDVIVELIASVKTGAIKKVELIPTEERKDLYLNVNGNKVSFIMDKNAKLYLLAKITYTTELGGKEETENFFIDVPFLHQAPQATATIQSVVEEKELSKEEVAAIEEAQKKILNTDKKEEAKAETETTSTTEEEKDKENPAVPKTGDGSLGGTLGLSGSVYVGTALLFAIAGLYLFERPSLRRS</sequence>
<reference evidence="4 5" key="3">
    <citation type="journal article" date="2019" name="Int. J. Syst. Evol. Microbiol.">
        <title>Anaerobacillus isosaccharinicus sp. nov., an alkaliphilic bacterium which degrades isosaccharinic acid.</title>
        <authorList>
            <person name="Bassil N.M."/>
            <person name="Lloyd J.R."/>
        </authorList>
    </citation>
    <scope>NUCLEOTIDE SEQUENCE [LARGE SCALE GENOMIC DNA]</scope>
    <source>
        <strain evidence="4 5">NB2006</strain>
    </source>
</reference>
<organism evidence="3 5">
    <name type="scientific">Anaerobacillus isosaccharinicus</name>
    <dbReference type="NCBI Taxonomy" id="1532552"/>
    <lineage>
        <taxon>Bacteria</taxon>
        <taxon>Bacillati</taxon>
        <taxon>Bacillota</taxon>
        <taxon>Bacilli</taxon>
        <taxon>Bacillales</taxon>
        <taxon>Bacillaceae</taxon>
        <taxon>Anaerobacillus</taxon>
    </lineage>
</organism>
<evidence type="ECO:0000313" key="5">
    <source>
        <dbReference type="Proteomes" id="UP000180175"/>
    </source>
</evidence>
<name>A0A1S2KUZ8_9BACI</name>
<keyword evidence="2" id="KW-1133">Transmembrane helix</keyword>
<dbReference type="RefSeq" id="WP_071319442.1">
    <property type="nucleotide sequence ID" value="NZ_CP063356.2"/>
</dbReference>
<protein>
    <recommendedName>
        <fullName evidence="6">NEAT domain-containing protein</fullName>
    </recommendedName>
</protein>
<keyword evidence="2" id="KW-0472">Membrane</keyword>
<feature type="region of interest" description="Disordered" evidence="1">
    <location>
        <begin position="185"/>
        <end position="218"/>
    </location>
</feature>
<reference evidence="4 5" key="2">
    <citation type="journal article" date="2017" name="Genome Announc.">
        <title>Draft Genome Sequences of Four Alkaliphilic Bacteria Belonging to the Anaerobacillus Genus.</title>
        <authorList>
            <person name="Bassil N.M."/>
            <person name="Lloyd J.R."/>
        </authorList>
    </citation>
    <scope>NUCLEOTIDE SEQUENCE [LARGE SCALE GENOMIC DNA]</scope>
    <source>
        <strain evidence="4 5">NB2006</strain>
    </source>
</reference>
<dbReference type="Proteomes" id="UP000180175">
    <property type="component" value="Chromosome"/>
</dbReference>
<dbReference type="EMBL" id="LQXD01000205">
    <property type="protein sequence ID" value="OIJ03940.1"/>
    <property type="molecule type" value="Genomic_DNA"/>
</dbReference>
<reference evidence="4" key="4">
    <citation type="submission" date="2020-10" db="EMBL/GenBank/DDBJ databases">
        <authorList>
            <person name="Bassil N.M."/>
            <person name="Lloyd J.R."/>
        </authorList>
    </citation>
    <scope>NUCLEOTIDE SEQUENCE</scope>
    <source>
        <strain evidence="4">NB2006</strain>
    </source>
</reference>
<evidence type="ECO:0000313" key="3">
    <source>
        <dbReference type="EMBL" id="OIJ03940.1"/>
    </source>
</evidence>
<evidence type="ECO:0000313" key="4">
    <source>
        <dbReference type="EMBL" id="QOY37606.1"/>
    </source>
</evidence>
<reference evidence="3 5" key="1">
    <citation type="submission" date="2016-10" db="EMBL/GenBank/DDBJ databases">
        <title>Draft genome sequences of four alkaliphilic bacteria belonging to the Anaerobacillus genus.</title>
        <authorList>
            <person name="Bassil N.M."/>
            <person name="Lloyd J.R."/>
        </authorList>
    </citation>
    <scope>NUCLEOTIDE SEQUENCE [LARGE SCALE GENOMIC DNA]</scope>
    <source>
        <strain evidence="3 5">NB2006</strain>
    </source>
</reference>
<keyword evidence="2" id="KW-0812">Transmembrane</keyword>
<dbReference type="EMBL" id="CP063356">
    <property type="protein sequence ID" value="QOY37606.1"/>
    <property type="molecule type" value="Genomic_DNA"/>
</dbReference>
<feature type="transmembrane region" description="Helical" evidence="2">
    <location>
        <begin position="223"/>
        <end position="245"/>
    </location>
</feature>
<dbReference type="KEGG" id="aia:AWH56_008500"/>
<evidence type="ECO:0008006" key="6">
    <source>
        <dbReference type="Google" id="ProtNLM"/>
    </source>
</evidence>
<feature type="compositionally biased region" description="Basic and acidic residues" evidence="1">
    <location>
        <begin position="185"/>
        <end position="194"/>
    </location>
</feature>
<gene>
    <name evidence="4" type="ORF">AWH56_008500</name>
    <name evidence="3" type="ORF">AWH56_23955</name>
</gene>
<evidence type="ECO:0000256" key="2">
    <source>
        <dbReference type="SAM" id="Phobius"/>
    </source>
</evidence>